<sequence>MHTCLQNKRNRNKIILTNNSQILSLRGCCFWRLKFLMLKISLTFILDILLTIFIDILMSTRKNIILTVQVTTLVSFRILKTKHRNILFPYGYI</sequence>
<comment type="caution">
    <text evidence="2">The sequence shown here is derived from an EMBL/GenBank/DDBJ whole genome shotgun (WGS) entry which is preliminary data.</text>
</comment>
<keyword evidence="1" id="KW-0812">Transmembrane</keyword>
<reference evidence="2 3" key="1">
    <citation type="journal article" date="2024" name="Ann. Entomol. Soc. Am.">
        <title>Genomic analyses of the southern and eastern yellowjacket wasps (Hymenoptera: Vespidae) reveal evolutionary signatures of social life.</title>
        <authorList>
            <person name="Catto M.A."/>
            <person name="Caine P.B."/>
            <person name="Orr S.E."/>
            <person name="Hunt B.G."/>
            <person name="Goodisman M.A.D."/>
        </authorList>
    </citation>
    <scope>NUCLEOTIDE SEQUENCE [LARGE SCALE GENOMIC DNA]</scope>
    <source>
        <strain evidence="2">233</strain>
        <tissue evidence="2">Head and thorax</tissue>
    </source>
</reference>
<feature type="transmembrane region" description="Helical" evidence="1">
    <location>
        <begin position="36"/>
        <end position="57"/>
    </location>
</feature>
<gene>
    <name evidence="2" type="ORF">V1478_017709</name>
</gene>
<evidence type="ECO:0000313" key="2">
    <source>
        <dbReference type="EMBL" id="KAL2712754.1"/>
    </source>
</evidence>
<dbReference type="EMBL" id="JAUDFV010000165">
    <property type="protein sequence ID" value="KAL2712754.1"/>
    <property type="molecule type" value="Genomic_DNA"/>
</dbReference>
<dbReference type="AlphaFoldDB" id="A0ABD1ZWL2"/>
<organism evidence="2 3">
    <name type="scientific">Vespula squamosa</name>
    <name type="common">Southern yellow jacket</name>
    <name type="synonym">Wasp</name>
    <dbReference type="NCBI Taxonomy" id="30214"/>
    <lineage>
        <taxon>Eukaryota</taxon>
        <taxon>Metazoa</taxon>
        <taxon>Ecdysozoa</taxon>
        <taxon>Arthropoda</taxon>
        <taxon>Hexapoda</taxon>
        <taxon>Insecta</taxon>
        <taxon>Pterygota</taxon>
        <taxon>Neoptera</taxon>
        <taxon>Endopterygota</taxon>
        <taxon>Hymenoptera</taxon>
        <taxon>Apocrita</taxon>
        <taxon>Aculeata</taxon>
        <taxon>Vespoidea</taxon>
        <taxon>Vespidae</taxon>
        <taxon>Vespinae</taxon>
        <taxon>Vespula</taxon>
    </lineage>
</organism>
<name>A0ABD1ZWL2_VESSQ</name>
<keyword evidence="3" id="KW-1185">Reference proteome</keyword>
<proteinExistence type="predicted"/>
<keyword evidence="1" id="KW-0472">Membrane</keyword>
<evidence type="ECO:0000313" key="3">
    <source>
        <dbReference type="Proteomes" id="UP001607302"/>
    </source>
</evidence>
<evidence type="ECO:0000256" key="1">
    <source>
        <dbReference type="SAM" id="Phobius"/>
    </source>
</evidence>
<keyword evidence="1" id="KW-1133">Transmembrane helix</keyword>
<dbReference type="Proteomes" id="UP001607302">
    <property type="component" value="Unassembled WGS sequence"/>
</dbReference>
<accession>A0ABD1ZWL2</accession>
<protein>
    <submittedName>
        <fullName evidence="2">Uncharacterized protein</fullName>
    </submittedName>
</protein>